<organism evidence="1 2">
    <name type="scientific">Mesorhizobium tamadayense</name>
    <dbReference type="NCBI Taxonomy" id="425306"/>
    <lineage>
        <taxon>Bacteria</taxon>
        <taxon>Pseudomonadati</taxon>
        <taxon>Pseudomonadota</taxon>
        <taxon>Alphaproteobacteria</taxon>
        <taxon>Hyphomicrobiales</taxon>
        <taxon>Phyllobacteriaceae</taxon>
        <taxon>Mesorhizobium</taxon>
    </lineage>
</organism>
<evidence type="ECO:0000313" key="2">
    <source>
        <dbReference type="Proteomes" id="UP000273786"/>
    </source>
</evidence>
<dbReference type="OrthoDB" id="6163364at2"/>
<name>A0A3P3FUM0_9HYPH</name>
<dbReference type="RefSeq" id="WP_124998610.1">
    <property type="nucleotide sequence ID" value="NZ_RQXT01000012.1"/>
</dbReference>
<dbReference type="AlphaFoldDB" id="A0A3P3FUM0"/>
<protein>
    <submittedName>
        <fullName evidence="1">Uncharacterized protein</fullName>
    </submittedName>
</protein>
<sequence>MPRKSRRQKRPEEEHTHLAIRVERCETSVEAAVNYNVYRTESLDSDDDDPLYRFTTRLTVAGISTYPQERAGDTYEVAIYADNLGSGDIRATLRDVQERDEYGSPKYRQYRGRQIPIYSPPPGMGLIDKIRGEPRWTIWLRVSPCFTSDALALLSSGRLLFLAIHERKKDRARWVQSVSLQTTDPAEE</sequence>
<reference evidence="1 2" key="1">
    <citation type="submission" date="2018-11" db="EMBL/GenBank/DDBJ databases">
        <title>the genome of Mesorhizobium tamadayense DSM 28320.</title>
        <authorList>
            <person name="Gao J."/>
        </authorList>
    </citation>
    <scope>NUCLEOTIDE SEQUENCE [LARGE SCALE GENOMIC DNA]</scope>
    <source>
        <strain evidence="1 2">DSM 28320</strain>
    </source>
</reference>
<keyword evidence="2" id="KW-1185">Reference proteome</keyword>
<accession>A0A3P3FUM0</accession>
<proteinExistence type="predicted"/>
<evidence type="ECO:0000313" key="1">
    <source>
        <dbReference type="EMBL" id="RRI02288.1"/>
    </source>
</evidence>
<dbReference type="Proteomes" id="UP000273786">
    <property type="component" value="Unassembled WGS sequence"/>
</dbReference>
<comment type="caution">
    <text evidence="1">The sequence shown here is derived from an EMBL/GenBank/DDBJ whole genome shotgun (WGS) entry which is preliminary data.</text>
</comment>
<gene>
    <name evidence="1" type="ORF">EH240_12530</name>
</gene>
<dbReference type="EMBL" id="RQXT01000012">
    <property type="protein sequence ID" value="RRI02288.1"/>
    <property type="molecule type" value="Genomic_DNA"/>
</dbReference>